<name>A0A951UPP9_9CYAN</name>
<evidence type="ECO:0000313" key="3">
    <source>
        <dbReference type="Proteomes" id="UP000757435"/>
    </source>
</evidence>
<sequence>MNAFESIAWVTLAAFCLQQMKIVDVAGVLKDNGIDLPKVEQVSSPSELASPATSAAIAPSPTPSVSPSPEATGAIAP</sequence>
<reference evidence="2" key="1">
    <citation type="submission" date="2021-05" db="EMBL/GenBank/DDBJ databases">
        <authorList>
            <person name="Pietrasiak N."/>
            <person name="Ward R."/>
            <person name="Stajich J.E."/>
            <person name="Kurbessoian T."/>
        </authorList>
    </citation>
    <scope>NUCLEOTIDE SEQUENCE</scope>
    <source>
        <strain evidence="2">UHER 2000/2452</strain>
    </source>
</reference>
<proteinExistence type="predicted"/>
<dbReference type="Proteomes" id="UP000757435">
    <property type="component" value="Unassembled WGS sequence"/>
</dbReference>
<accession>A0A951UPP9</accession>
<gene>
    <name evidence="2" type="ORF">KME15_26385</name>
</gene>
<comment type="caution">
    <text evidence="2">The sequence shown here is derived from an EMBL/GenBank/DDBJ whole genome shotgun (WGS) entry which is preliminary data.</text>
</comment>
<evidence type="ECO:0000313" key="2">
    <source>
        <dbReference type="EMBL" id="MBW4662196.1"/>
    </source>
</evidence>
<reference evidence="2" key="2">
    <citation type="journal article" date="2022" name="Microbiol. Resour. Announc.">
        <title>Metagenome Sequencing to Explore Phylogenomics of Terrestrial Cyanobacteria.</title>
        <authorList>
            <person name="Ward R.D."/>
            <person name="Stajich J.E."/>
            <person name="Johansen J.R."/>
            <person name="Huntemann M."/>
            <person name="Clum A."/>
            <person name="Foster B."/>
            <person name="Foster B."/>
            <person name="Roux S."/>
            <person name="Palaniappan K."/>
            <person name="Varghese N."/>
            <person name="Mukherjee S."/>
            <person name="Reddy T.B.K."/>
            <person name="Daum C."/>
            <person name="Copeland A."/>
            <person name="Chen I.A."/>
            <person name="Ivanova N.N."/>
            <person name="Kyrpides N.C."/>
            <person name="Shapiro N."/>
            <person name="Eloe-Fadrosh E.A."/>
            <person name="Pietrasiak N."/>
        </authorList>
    </citation>
    <scope>NUCLEOTIDE SEQUENCE</scope>
    <source>
        <strain evidence="2">UHER 2000/2452</strain>
    </source>
</reference>
<protein>
    <submittedName>
        <fullName evidence="2">Uncharacterized protein</fullName>
    </submittedName>
</protein>
<feature type="compositionally biased region" description="Low complexity" evidence="1">
    <location>
        <begin position="67"/>
        <end position="77"/>
    </location>
</feature>
<evidence type="ECO:0000256" key="1">
    <source>
        <dbReference type="SAM" id="MobiDB-lite"/>
    </source>
</evidence>
<feature type="compositionally biased region" description="Low complexity" evidence="1">
    <location>
        <begin position="49"/>
        <end position="59"/>
    </location>
</feature>
<dbReference type="EMBL" id="JAHHHD010000062">
    <property type="protein sequence ID" value="MBW4662196.1"/>
    <property type="molecule type" value="Genomic_DNA"/>
</dbReference>
<feature type="region of interest" description="Disordered" evidence="1">
    <location>
        <begin position="45"/>
        <end position="77"/>
    </location>
</feature>
<dbReference type="AlphaFoldDB" id="A0A951UPP9"/>
<organism evidence="2 3">
    <name type="scientific">Drouetiella hepatica Uher 2000/2452</name>
    <dbReference type="NCBI Taxonomy" id="904376"/>
    <lineage>
        <taxon>Bacteria</taxon>
        <taxon>Bacillati</taxon>
        <taxon>Cyanobacteriota</taxon>
        <taxon>Cyanophyceae</taxon>
        <taxon>Oculatellales</taxon>
        <taxon>Oculatellaceae</taxon>
        <taxon>Drouetiella</taxon>
    </lineage>
</organism>